<sequence>MSRWFNSSATTNSKRYVNFSGNKIETTVTDKSEIVVNWIREIRQIHTKRFLVGLDCEWKSNKCHKNEVATLQLCIENKCLIIQLLHIDRIPRLLRGFLHDSAITFAGVEVERDTRKLTEDYGLKCFTVVDVQKLLAMKSDEWTFDFGVHQPRLKARAFEAVGLPKKVTIMSNWEARVLREDQVQYACIDAYVSYKLGHALLMSQRGSVSNRVKTFDKINKLVISWLPPDEGVIKANCDGASRGNPGNGGA</sequence>
<keyword evidence="2" id="KW-0378">Hydrolase</keyword>
<dbReference type="OrthoDB" id="446462at2759"/>
<dbReference type="PANTHER" id="PTHR13620:SF121">
    <property type="entry name" value="EMB|CAB82946.1-RELATED"/>
    <property type="match status" value="1"/>
</dbReference>
<keyword evidence="5" id="KW-1185">Reference proteome</keyword>
<evidence type="ECO:0000313" key="4">
    <source>
        <dbReference type="EMBL" id="KAF5207787.1"/>
    </source>
</evidence>
<dbReference type="GO" id="GO:0005634">
    <property type="term" value="C:nucleus"/>
    <property type="evidence" value="ECO:0007669"/>
    <property type="project" value="TreeGrafter"/>
</dbReference>
<dbReference type="InterPro" id="IPR036397">
    <property type="entry name" value="RNaseH_sf"/>
</dbReference>
<proteinExistence type="predicted"/>
<dbReference type="InterPro" id="IPR002562">
    <property type="entry name" value="3'-5'_exonuclease_dom"/>
</dbReference>
<reference evidence="4 5" key="1">
    <citation type="submission" date="2020-06" db="EMBL/GenBank/DDBJ databases">
        <title>Transcriptomic and genomic resources for Thalictrum thalictroides and T. hernandezii: Facilitating candidate gene discovery in an emerging model plant lineage.</title>
        <authorList>
            <person name="Arias T."/>
            <person name="Riano-Pachon D.M."/>
            <person name="Di Stilio V.S."/>
        </authorList>
    </citation>
    <scope>NUCLEOTIDE SEQUENCE [LARGE SCALE GENOMIC DNA]</scope>
    <source>
        <strain evidence="5">cv. WT478/WT964</strain>
        <tissue evidence="4">Leaves</tissue>
    </source>
</reference>
<comment type="caution">
    <text evidence="4">The sequence shown here is derived from an EMBL/GenBank/DDBJ whole genome shotgun (WGS) entry which is preliminary data.</text>
</comment>
<dbReference type="GO" id="GO:0006139">
    <property type="term" value="P:nucleobase-containing compound metabolic process"/>
    <property type="evidence" value="ECO:0007669"/>
    <property type="project" value="InterPro"/>
</dbReference>
<evidence type="ECO:0000256" key="1">
    <source>
        <dbReference type="ARBA" id="ARBA00022722"/>
    </source>
</evidence>
<accession>A0A7J6XFF6</accession>
<dbReference type="SMART" id="SM00474">
    <property type="entry name" value="35EXOc"/>
    <property type="match status" value="1"/>
</dbReference>
<dbReference type="SUPFAM" id="SSF53098">
    <property type="entry name" value="Ribonuclease H-like"/>
    <property type="match status" value="1"/>
</dbReference>
<dbReference type="PANTHER" id="PTHR13620">
    <property type="entry name" value="3-5 EXONUCLEASE"/>
    <property type="match status" value="1"/>
</dbReference>
<dbReference type="EMBL" id="JABWDY010000959">
    <property type="protein sequence ID" value="KAF5207787.1"/>
    <property type="molecule type" value="Genomic_DNA"/>
</dbReference>
<dbReference type="AlphaFoldDB" id="A0A7J6XFF6"/>
<organism evidence="4 5">
    <name type="scientific">Thalictrum thalictroides</name>
    <name type="common">Rue-anemone</name>
    <name type="synonym">Anemone thalictroides</name>
    <dbReference type="NCBI Taxonomy" id="46969"/>
    <lineage>
        <taxon>Eukaryota</taxon>
        <taxon>Viridiplantae</taxon>
        <taxon>Streptophyta</taxon>
        <taxon>Embryophyta</taxon>
        <taxon>Tracheophyta</taxon>
        <taxon>Spermatophyta</taxon>
        <taxon>Magnoliopsida</taxon>
        <taxon>Ranunculales</taxon>
        <taxon>Ranunculaceae</taxon>
        <taxon>Thalictroideae</taxon>
        <taxon>Thalictrum</taxon>
    </lineage>
</organism>
<keyword evidence="4" id="KW-0808">Transferase</keyword>
<gene>
    <name evidence="4" type="ORF">FRX31_002629</name>
</gene>
<dbReference type="GO" id="GO:0003676">
    <property type="term" value="F:nucleic acid binding"/>
    <property type="evidence" value="ECO:0007669"/>
    <property type="project" value="InterPro"/>
</dbReference>
<dbReference type="GO" id="GO:0008408">
    <property type="term" value="F:3'-5' exonuclease activity"/>
    <property type="evidence" value="ECO:0007669"/>
    <property type="project" value="InterPro"/>
</dbReference>
<dbReference type="GO" id="GO:0005737">
    <property type="term" value="C:cytoplasm"/>
    <property type="evidence" value="ECO:0007669"/>
    <property type="project" value="TreeGrafter"/>
</dbReference>
<protein>
    <submittedName>
        <fullName evidence="4">Polynucleotidyl transferase, ribonuclease H-like superfamily protein</fullName>
    </submittedName>
</protein>
<feature type="domain" description="3'-5' exonuclease" evidence="3">
    <location>
        <begin position="26"/>
        <end position="205"/>
    </location>
</feature>
<evidence type="ECO:0000259" key="3">
    <source>
        <dbReference type="SMART" id="SM00474"/>
    </source>
</evidence>
<feature type="non-terminal residue" evidence="4">
    <location>
        <position position="250"/>
    </location>
</feature>
<name>A0A7J6XFF6_THATH</name>
<dbReference type="CDD" id="cd06141">
    <property type="entry name" value="WRN_exo"/>
    <property type="match status" value="1"/>
</dbReference>
<dbReference type="Pfam" id="PF01612">
    <property type="entry name" value="DNA_pol_A_exo1"/>
    <property type="match status" value="1"/>
</dbReference>
<dbReference type="Proteomes" id="UP000554482">
    <property type="component" value="Unassembled WGS sequence"/>
</dbReference>
<dbReference type="InterPro" id="IPR051132">
    <property type="entry name" value="3-5_Exonuclease_domain"/>
</dbReference>
<dbReference type="GO" id="GO:0016740">
    <property type="term" value="F:transferase activity"/>
    <property type="evidence" value="ECO:0007669"/>
    <property type="project" value="UniProtKB-KW"/>
</dbReference>
<evidence type="ECO:0000313" key="5">
    <source>
        <dbReference type="Proteomes" id="UP000554482"/>
    </source>
</evidence>
<evidence type="ECO:0000256" key="2">
    <source>
        <dbReference type="ARBA" id="ARBA00022801"/>
    </source>
</evidence>
<dbReference type="InterPro" id="IPR012337">
    <property type="entry name" value="RNaseH-like_sf"/>
</dbReference>
<dbReference type="Gene3D" id="3.30.420.10">
    <property type="entry name" value="Ribonuclease H-like superfamily/Ribonuclease H"/>
    <property type="match status" value="1"/>
</dbReference>
<keyword evidence="1" id="KW-0540">Nuclease</keyword>